<name>J9FUD5_9ZZZZ</name>
<keyword evidence="1" id="KW-1133">Transmembrane helix</keyword>
<keyword evidence="1" id="KW-0472">Membrane</keyword>
<feature type="transmembrane region" description="Helical" evidence="1">
    <location>
        <begin position="12"/>
        <end position="32"/>
    </location>
</feature>
<protein>
    <submittedName>
        <fullName evidence="2">Uncharacterized protein</fullName>
    </submittedName>
</protein>
<proteinExistence type="predicted"/>
<evidence type="ECO:0000256" key="1">
    <source>
        <dbReference type="SAM" id="Phobius"/>
    </source>
</evidence>
<evidence type="ECO:0000313" key="2">
    <source>
        <dbReference type="EMBL" id="EJW90984.1"/>
    </source>
</evidence>
<sequence length="66" mass="7706">MSFQACIKIMRILSFPCFSFYQIIFQILISSIQMKPPTRKRTAFKTNSTINLFICSIHLLFQQTIG</sequence>
<organism evidence="2">
    <name type="scientific">gut metagenome</name>
    <dbReference type="NCBI Taxonomy" id="749906"/>
    <lineage>
        <taxon>unclassified sequences</taxon>
        <taxon>metagenomes</taxon>
        <taxon>organismal metagenomes</taxon>
    </lineage>
</organism>
<comment type="caution">
    <text evidence="2">The sequence shown here is derived from an EMBL/GenBank/DDBJ whole genome shotgun (WGS) entry which is preliminary data.</text>
</comment>
<gene>
    <name evidence="2" type="ORF">EVA_20906</name>
</gene>
<keyword evidence="1" id="KW-0812">Transmembrane</keyword>
<dbReference type="EMBL" id="AMCI01008477">
    <property type="protein sequence ID" value="EJW90984.1"/>
    <property type="molecule type" value="Genomic_DNA"/>
</dbReference>
<accession>J9FUD5</accession>
<reference evidence="2" key="1">
    <citation type="journal article" date="2012" name="PLoS ONE">
        <title>Gene sets for utilization of primary and secondary nutrition supplies in the distal gut of endangered iberian lynx.</title>
        <authorList>
            <person name="Alcaide M."/>
            <person name="Messina E."/>
            <person name="Richter M."/>
            <person name="Bargiela R."/>
            <person name="Peplies J."/>
            <person name="Huws S.A."/>
            <person name="Newbold C.J."/>
            <person name="Golyshin P.N."/>
            <person name="Simon M.A."/>
            <person name="Lopez G."/>
            <person name="Yakimov M.M."/>
            <person name="Ferrer M."/>
        </authorList>
    </citation>
    <scope>NUCLEOTIDE SEQUENCE</scope>
</reference>
<dbReference type="AlphaFoldDB" id="J9FUD5"/>